<evidence type="ECO:0000313" key="2">
    <source>
        <dbReference type="Proteomes" id="UP000295696"/>
    </source>
</evidence>
<dbReference type="AlphaFoldDB" id="A0A4R3JPX5"/>
<evidence type="ECO:0000313" key="1">
    <source>
        <dbReference type="EMBL" id="TCS67199.1"/>
    </source>
</evidence>
<keyword evidence="2" id="KW-1185">Reference proteome</keyword>
<proteinExistence type="predicted"/>
<accession>A0A4R3JPX5</accession>
<organism evidence="1 2">
    <name type="scientific">Primorskyibacter sedentarius</name>
    <dbReference type="NCBI Taxonomy" id="745311"/>
    <lineage>
        <taxon>Bacteria</taxon>
        <taxon>Pseudomonadati</taxon>
        <taxon>Pseudomonadota</taxon>
        <taxon>Alphaproteobacteria</taxon>
        <taxon>Rhodobacterales</taxon>
        <taxon>Roseobacteraceae</taxon>
        <taxon>Primorskyibacter</taxon>
    </lineage>
</organism>
<dbReference type="EMBL" id="SLZU01000001">
    <property type="protein sequence ID" value="TCS67199.1"/>
    <property type="molecule type" value="Genomic_DNA"/>
</dbReference>
<dbReference type="Proteomes" id="UP000295696">
    <property type="component" value="Unassembled WGS sequence"/>
</dbReference>
<name>A0A4R3JPX5_9RHOB</name>
<sequence>MRSGLIFPCTNPENGGYPPMSAAVNGCEPRLLWIGYQGGANETRQPAIIFEGSSK</sequence>
<comment type="caution">
    <text evidence="1">The sequence shown here is derived from an EMBL/GenBank/DDBJ whole genome shotgun (WGS) entry which is preliminary data.</text>
</comment>
<gene>
    <name evidence="1" type="ORF">EDD52_101294</name>
</gene>
<reference evidence="1 2" key="1">
    <citation type="submission" date="2019-03" db="EMBL/GenBank/DDBJ databases">
        <title>Genomic Encyclopedia of Type Strains, Phase IV (KMG-IV): sequencing the most valuable type-strain genomes for metagenomic binning, comparative biology and taxonomic classification.</title>
        <authorList>
            <person name="Goeker M."/>
        </authorList>
    </citation>
    <scope>NUCLEOTIDE SEQUENCE [LARGE SCALE GENOMIC DNA]</scope>
    <source>
        <strain evidence="1 2">DSM 104836</strain>
    </source>
</reference>
<protein>
    <submittedName>
        <fullName evidence="1">Uncharacterized protein</fullName>
    </submittedName>
</protein>